<gene>
    <name evidence="1" type="ORF">dnm_030820</name>
</gene>
<proteinExistence type="predicted"/>
<dbReference type="Proteomes" id="UP000663722">
    <property type="component" value="Chromosome"/>
</dbReference>
<protein>
    <submittedName>
        <fullName evidence="1">Uncharacterized protein</fullName>
    </submittedName>
</protein>
<keyword evidence="2" id="KW-1185">Reference proteome</keyword>
<accession>A0A975BL11</accession>
<reference evidence="1" key="1">
    <citation type="journal article" date="2021" name="Microb. Physiol.">
        <title>Proteogenomic Insights into the Physiology of Marine, Sulfate-Reducing, Filamentous Desulfonema limicola and Desulfonema magnum.</title>
        <authorList>
            <person name="Schnaars V."/>
            <person name="Wohlbrand L."/>
            <person name="Scheve S."/>
            <person name="Hinrichs C."/>
            <person name="Reinhardt R."/>
            <person name="Rabus R."/>
        </authorList>
    </citation>
    <scope>NUCLEOTIDE SEQUENCE</scope>
    <source>
        <strain evidence="1">4be13</strain>
    </source>
</reference>
<dbReference type="KEGG" id="dmm:dnm_030820"/>
<evidence type="ECO:0000313" key="1">
    <source>
        <dbReference type="EMBL" id="QTA87055.1"/>
    </source>
</evidence>
<sequence length="64" mass="7000">MTVDTLLSNNLQDSVDRKVSGLCAGQQRNPAFFSGRDALPPEKAGFLPRLSCDSLKTFRSTEIV</sequence>
<organism evidence="1 2">
    <name type="scientific">Desulfonema magnum</name>
    <dbReference type="NCBI Taxonomy" id="45655"/>
    <lineage>
        <taxon>Bacteria</taxon>
        <taxon>Pseudomonadati</taxon>
        <taxon>Thermodesulfobacteriota</taxon>
        <taxon>Desulfobacteria</taxon>
        <taxon>Desulfobacterales</taxon>
        <taxon>Desulfococcaceae</taxon>
        <taxon>Desulfonema</taxon>
    </lineage>
</organism>
<dbReference type="EMBL" id="CP061800">
    <property type="protein sequence ID" value="QTA87055.1"/>
    <property type="molecule type" value="Genomic_DNA"/>
</dbReference>
<evidence type="ECO:0000313" key="2">
    <source>
        <dbReference type="Proteomes" id="UP000663722"/>
    </source>
</evidence>
<dbReference type="AlphaFoldDB" id="A0A975BL11"/>
<name>A0A975BL11_9BACT</name>